<sequence length="471" mass="54937">MVNKYFGVILFVLLCSCGAEESQSSTTYLGGEIVNPTSEQVVLFKGEIPIDSALLDADNRFEIRLDSLDNGLYHFFHKPEMQYVYLERGDSLQLRLNTVAFDESLVFSGSGEVINNFQLEVFLDAEKEEQLIREDFIHLEPDAFSNKIDSLSERKLAQLNELRSEEGFSEDAYHMARASIVYKNWFYKESYPFWHRRATDDKTLHNLPEDFYAYRNEVSYSDPRLTYLKPYYDFMKFHIGNLAYMGCKKACEVDEGTGKLTGKLHFNRHQLELIDSLVHQETLRDNLFRGVAIEYLLKHDTEENFQAFLEEFHKRSGNNRHLDEINRLSEGIHNLRPNHPLPRLQVLGADGEKYWLRDIPAAGQQTVFYFWSGPEQRHLRNISRRVRQLEEHHPDYRFVGICMQTEEAQWKNLVATYSLTPEDQFLADNFKEFAHTLVVFNPYKSVIAKDGLIVDGFANLNTSFRTQSNPE</sequence>
<dbReference type="OrthoDB" id="1146847at2"/>
<proteinExistence type="predicted"/>
<keyword evidence="2" id="KW-1185">Reference proteome</keyword>
<dbReference type="STRING" id="313596.RB2501_15829"/>
<evidence type="ECO:0000313" key="1">
    <source>
        <dbReference type="EMBL" id="EAR15812.1"/>
    </source>
</evidence>
<dbReference type="PROSITE" id="PS51257">
    <property type="entry name" value="PROKAR_LIPOPROTEIN"/>
    <property type="match status" value="1"/>
</dbReference>
<dbReference type="EMBL" id="CP001712">
    <property type="protein sequence ID" value="EAR15812.1"/>
    <property type="molecule type" value="Genomic_DNA"/>
</dbReference>
<evidence type="ECO:0000313" key="2">
    <source>
        <dbReference type="Proteomes" id="UP000009049"/>
    </source>
</evidence>
<dbReference type="Proteomes" id="UP000009049">
    <property type="component" value="Chromosome"/>
</dbReference>
<dbReference type="AlphaFoldDB" id="A4CLR3"/>
<name>A4CLR3_ROBBH</name>
<dbReference type="eggNOG" id="COG1225">
    <property type="taxonomic scope" value="Bacteria"/>
</dbReference>
<gene>
    <name evidence="1" type="ordered locus">RB2501_15829</name>
</gene>
<organism evidence="1 2">
    <name type="scientific">Robiginitalea biformata (strain ATCC BAA-864 / DSM 15991 / KCTC 12146 / HTCC2501)</name>
    <dbReference type="NCBI Taxonomy" id="313596"/>
    <lineage>
        <taxon>Bacteria</taxon>
        <taxon>Pseudomonadati</taxon>
        <taxon>Bacteroidota</taxon>
        <taxon>Flavobacteriia</taxon>
        <taxon>Flavobacteriales</taxon>
        <taxon>Flavobacteriaceae</taxon>
        <taxon>Robiginitalea</taxon>
    </lineage>
</organism>
<accession>A4CLR3</accession>
<reference evidence="1 2" key="1">
    <citation type="journal article" date="2009" name="J. Bacteriol.">
        <title>Complete genome sequence of Robiginitalea biformata HTCC2501.</title>
        <authorList>
            <person name="Oh H.M."/>
            <person name="Giovannoni S.J."/>
            <person name="Lee K."/>
            <person name="Ferriera S."/>
            <person name="Johnson J."/>
            <person name="Cho J.C."/>
        </authorList>
    </citation>
    <scope>NUCLEOTIDE SEQUENCE [LARGE SCALE GENOMIC DNA]</scope>
    <source>
        <strain evidence="2">ATCC BAA-864 / HTCC2501 / KCTC 12146</strain>
    </source>
</reference>
<dbReference type="Gene3D" id="3.40.30.10">
    <property type="entry name" value="Glutaredoxin"/>
    <property type="match status" value="1"/>
</dbReference>
<dbReference type="HOGENOM" id="CLU_045952_0_0_10"/>
<dbReference type="KEGG" id="rbi:RB2501_15829"/>
<protein>
    <submittedName>
        <fullName evidence="1">Transaldolase</fullName>
    </submittedName>
</protein>